<keyword evidence="9" id="KW-1185">Reference proteome</keyword>
<evidence type="ECO:0000256" key="6">
    <source>
        <dbReference type="SAM" id="Phobius"/>
    </source>
</evidence>
<evidence type="ECO:0000259" key="7">
    <source>
        <dbReference type="Pfam" id="PF15378"/>
    </source>
</evidence>
<gene>
    <name evidence="8" type="ORF">GOODEAATRI_010858</name>
</gene>
<keyword evidence="4 6" id="KW-1133">Transmembrane helix</keyword>
<name>A0ABV0NJ64_9TELE</name>
<comment type="caution">
    <text evidence="8">The sequence shown here is derived from an EMBL/GenBank/DDBJ whole genome shotgun (WGS) entry which is preliminary data.</text>
</comment>
<keyword evidence="5 6" id="KW-0472">Membrane</keyword>
<comment type="similarity">
    <text evidence="2">Belongs to the FAM241 family.</text>
</comment>
<feature type="transmembrane region" description="Helical" evidence="6">
    <location>
        <begin position="161"/>
        <end position="188"/>
    </location>
</feature>
<keyword evidence="3 6" id="KW-0812">Transmembrane</keyword>
<evidence type="ECO:0000256" key="3">
    <source>
        <dbReference type="ARBA" id="ARBA00022692"/>
    </source>
</evidence>
<evidence type="ECO:0000313" key="9">
    <source>
        <dbReference type="Proteomes" id="UP001476798"/>
    </source>
</evidence>
<dbReference type="PANTHER" id="PTHR33690:SF1">
    <property type="entry name" value="FAMILY WITH SEQUENCE SIMILARITY 241 MEMBER A"/>
    <property type="match status" value="1"/>
</dbReference>
<evidence type="ECO:0000256" key="4">
    <source>
        <dbReference type="ARBA" id="ARBA00022989"/>
    </source>
</evidence>
<sequence length="190" mass="21276">MDRLFHSGQTLRLFAPVSSLRVFEVVARTCRRDLGLQTDPLWRTREAGARRRPSMESSTQSGINVRKVHRTDQCGVIGQVLPYQNNGGWGPGRTVGPSRIRARPPVDAGLHHSREPAVQTPQVDDCEKMGTLFGMINKCLRGVGFTQVYFGDRTVEPVVVLVFWVLLWFLGFQALGLVGTLCIIIIYIQK</sequence>
<evidence type="ECO:0000313" key="8">
    <source>
        <dbReference type="EMBL" id="MEQ2171451.1"/>
    </source>
</evidence>
<dbReference type="InterPro" id="IPR027953">
    <property type="entry name" value="DUF4605"/>
</dbReference>
<evidence type="ECO:0000256" key="2">
    <source>
        <dbReference type="ARBA" id="ARBA00006165"/>
    </source>
</evidence>
<dbReference type="Pfam" id="PF15378">
    <property type="entry name" value="DUF4605"/>
    <property type="match status" value="1"/>
</dbReference>
<comment type="subcellular location">
    <subcellularLocation>
        <location evidence="1">Membrane</location>
        <topology evidence="1">Single-pass membrane protein</topology>
    </subcellularLocation>
</comment>
<dbReference type="PANTHER" id="PTHR33690">
    <property type="entry name" value="DUF4605 DOMAIN-CONTAINING PROTEIN"/>
    <property type="match status" value="1"/>
</dbReference>
<evidence type="ECO:0000256" key="1">
    <source>
        <dbReference type="ARBA" id="ARBA00004167"/>
    </source>
</evidence>
<accession>A0ABV0NJ64</accession>
<dbReference type="InterPro" id="IPR052502">
    <property type="entry name" value="FAM241_domain"/>
</dbReference>
<organism evidence="8 9">
    <name type="scientific">Goodea atripinnis</name>
    <dbReference type="NCBI Taxonomy" id="208336"/>
    <lineage>
        <taxon>Eukaryota</taxon>
        <taxon>Metazoa</taxon>
        <taxon>Chordata</taxon>
        <taxon>Craniata</taxon>
        <taxon>Vertebrata</taxon>
        <taxon>Euteleostomi</taxon>
        <taxon>Actinopterygii</taxon>
        <taxon>Neopterygii</taxon>
        <taxon>Teleostei</taxon>
        <taxon>Neoteleostei</taxon>
        <taxon>Acanthomorphata</taxon>
        <taxon>Ovalentaria</taxon>
        <taxon>Atherinomorphae</taxon>
        <taxon>Cyprinodontiformes</taxon>
        <taxon>Goodeidae</taxon>
        <taxon>Goodea</taxon>
    </lineage>
</organism>
<proteinExistence type="inferred from homology"/>
<feature type="domain" description="DUF4605" evidence="7">
    <location>
        <begin position="131"/>
        <end position="189"/>
    </location>
</feature>
<protein>
    <recommendedName>
        <fullName evidence="7">DUF4605 domain-containing protein</fullName>
    </recommendedName>
</protein>
<dbReference type="EMBL" id="JAHRIO010040630">
    <property type="protein sequence ID" value="MEQ2171451.1"/>
    <property type="molecule type" value="Genomic_DNA"/>
</dbReference>
<evidence type="ECO:0000256" key="5">
    <source>
        <dbReference type="ARBA" id="ARBA00023136"/>
    </source>
</evidence>
<reference evidence="8 9" key="1">
    <citation type="submission" date="2021-06" db="EMBL/GenBank/DDBJ databases">
        <authorList>
            <person name="Palmer J.M."/>
        </authorList>
    </citation>
    <scope>NUCLEOTIDE SEQUENCE [LARGE SCALE GENOMIC DNA]</scope>
    <source>
        <strain evidence="8 9">GA_2019</strain>
        <tissue evidence="8">Muscle</tissue>
    </source>
</reference>
<dbReference type="Proteomes" id="UP001476798">
    <property type="component" value="Unassembled WGS sequence"/>
</dbReference>